<dbReference type="CDD" id="cd07214">
    <property type="entry name" value="Pat17_isozyme_like"/>
    <property type="match status" value="1"/>
</dbReference>
<dbReference type="PANTHER" id="PTHR32176:SF103">
    <property type="entry name" value="OS08G0376550 PROTEIN"/>
    <property type="match status" value="1"/>
</dbReference>
<comment type="function">
    <text evidence="5">Lipolytic acyl hydrolase (LAH).</text>
</comment>
<dbReference type="Gene3D" id="3.40.1090.10">
    <property type="entry name" value="Cytosolic phospholipase A2 catalytic domain"/>
    <property type="match status" value="1"/>
</dbReference>
<accession>A0A4V4H6I5</accession>
<dbReference type="GO" id="GO:0004620">
    <property type="term" value="F:phospholipase activity"/>
    <property type="evidence" value="ECO:0007669"/>
    <property type="project" value="TreeGrafter"/>
</dbReference>
<dbReference type="InterPro" id="IPR016035">
    <property type="entry name" value="Acyl_Trfase/lysoPLipase"/>
</dbReference>
<proteinExistence type="inferred from homology"/>
<evidence type="ECO:0000256" key="2">
    <source>
        <dbReference type="ARBA" id="ARBA00023098"/>
    </source>
</evidence>
<dbReference type="AlphaFoldDB" id="A0A4V4H6I5"/>
<keyword evidence="4 5" id="KW-0378">Hydrolase</keyword>
<comment type="function">
    <text evidence="3">Possesses non-specific lipolytic acyl hydrolase (LAH) activity. Hydrolyzes phospholipids as well as galactolipids. May play a role in disease resistance.</text>
</comment>
<evidence type="ECO:0000256" key="4">
    <source>
        <dbReference type="PROSITE-ProRule" id="PRU01161"/>
    </source>
</evidence>
<dbReference type="STRING" id="52838.A0A4V4H6I5"/>
<feature type="compositionally biased region" description="Basic residues" evidence="6">
    <location>
        <begin position="8"/>
        <end position="20"/>
    </location>
</feature>
<dbReference type="EC" id="3.1.1.-" evidence="5"/>
<dbReference type="EMBL" id="PYDT01000005">
    <property type="protein sequence ID" value="THU60046.1"/>
    <property type="molecule type" value="Genomic_DNA"/>
</dbReference>
<evidence type="ECO:0000256" key="3">
    <source>
        <dbReference type="ARBA" id="ARBA00025642"/>
    </source>
</evidence>
<dbReference type="Proteomes" id="UP000317650">
    <property type="component" value="Chromosome 7"/>
</dbReference>
<feature type="short sequence motif" description="GXGXXG" evidence="4">
    <location>
        <begin position="37"/>
        <end position="42"/>
    </location>
</feature>
<feature type="short sequence motif" description="GXSXG" evidence="4">
    <location>
        <begin position="75"/>
        <end position="79"/>
    </location>
</feature>
<name>A0A4V4H6I5_MUSBA</name>
<feature type="active site" description="Nucleophile" evidence="4">
    <location>
        <position position="77"/>
    </location>
</feature>
<comment type="caution">
    <text evidence="8">The sequence shown here is derived from an EMBL/GenBank/DDBJ whole genome shotgun (WGS) entry which is preliminary data.</text>
</comment>
<reference evidence="8 9" key="1">
    <citation type="journal article" date="2019" name="Nat. Plants">
        <title>Genome sequencing of Musa balbisiana reveals subgenome evolution and function divergence in polyploid bananas.</title>
        <authorList>
            <person name="Yao X."/>
        </authorList>
    </citation>
    <scope>NUCLEOTIDE SEQUENCE [LARGE SCALE GENOMIC DNA]</scope>
    <source>
        <strain evidence="9">cv. DH-PKW</strain>
        <tissue evidence="8">Leaves</tissue>
    </source>
</reference>
<keyword evidence="9" id="KW-1185">Reference proteome</keyword>
<comment type="similarity">
    <text evidence="1 5">Belongs to the patatin family.</text>
</comment>
<feature type="region of interest" description="Disordered" evidence="6">
    <location>
        <begin position="1"/>
        <end position="28"/>
    </location>
</feature>
<keyword evidence="2 4" id="KW-0443">Lipid metabolism</keyword>
<dbReference type="SUPFAM" id="SSF52151">
    <property type="entry name" value="FabD/lysophospholipase-like"/>
    <property type="match status" value="1"/>
</dbReference>
<evidence type="ECO:0000313" key="9">
    <source>
        <dbReference type="Proteomes" id="UP000317650"/>
    </source>
</evidence>
<feature type="short sequence motif" description="DGA/G" evidence="4">
    <location>
        <begin position="226"/>
        <end position="228"/>
    </location>
</feature>
<evidence type="ECO:0000259" key="7">
    <source>
        <dbReference type="PROSITE" id="PS51635"/>
    </source>
</evidence>
<evidence type="ECO:0000256" key="5">
    <source>
        <dbReference type="RuleBase" id="RU361262"/>
    </source>
</evidence>
<dbReference type="InterPro" id="IPR002641">
    <property type="entry name" value="PNPLA_dom"/>
</dbReference>
<protein>
    <recommendedName>
        <fullName evidence="5">Patatin</fullName>
        <ecNumber evidence="5">3.1.1.-</ecNumber>
    </recommendedName>
</protein>
<keyword evidence="4 5" id="KW-0442">Lipid degradation</keyword>
<evidence type="ECO:0000256" key="6">
    <source>
        <dbReference type="SAM" id="MobiDB-lite"/>
    </source>
</evidence>
<gene>
    <name evidence="8" type="ORF">C4D60_Mb07t08490</name>
</gene>
<comment type="domain">
    <text evidence="5">The nitrogen atoms of the two glycine residues in the GGXR motif define the oxyanion hole, and stabilize the oxyanion that forms during the nucleophilic attack by the catalytic serine during substrate cleavage.</text>
</comment>
<evidence type="ECO:0000313" key="8">
    <source>
        <dbReference type="EMBL" id="THU60046.1"/>
    </source>
</evidence>
<dbReference type="PANTHER" id="PTHR32176">
    <property type="entry name" value="XYLOSE ISOMERASE"/>
    <property type="match status" value="1"/>
</dbReference>
<sequence length="372" mass="40840">MAETTKSSSHHCHRHRRHPHTPPPSKGKLITVLSIDGGGVRGLIPGTIISFLESKLQELDGPEARIADYFDVITGTSTGGLLTAMITAPNENNRPMFSAKEVIDFYLENSPKIFPQGKGFLSSVTKLAGAIMGPKYDGKYLHTKVKDLLTEKTLSQTLTNVIIPTFDIKLLQPVIFSSFEARLAALKDAHLADICISTSAAPTYLPAHYFETKDSDGNTRSYNLIDGGIAANNPIEQKFSAHLASKWGVLQWLYHGGSTPLIDSFFQGSADVVDIHMSSLFQSLNCEKNYLRIQDDTLVGERSSVDVSTTENLQELVQIGKNLLKKPVSRVNLETGVFEELDGEGTNAEALTHLARRLSQERRIRKANANGH</sequence>
<dbReference type="PROSITE" id="PS51635">
    <property type="entry name" value="PNPLA"/>
    <property type="match status" value="1"/>
</dbReference>
<feature type="domain" description="PNPLA" evidence="7">
    <location>
        <begin position="33"/>
        <end position="239"/>
    </location>
</feature>
<evidence type="ECO:0000256" key="1">
    <source>
        <dbReference type="ARBA" id="ARBA00010240"/>
    </source>
</evidence>
<feature type="active site" description="Proton acceptor" evidence="4">
    <location>
        <position position="226"/>
    </location>
</feature>
<dbReference type="GO" id="GO:0016042">
    <property type="term" value="P:lipid catabolic process"/>
    <property type="evidence" value="ECO:0007669"/>
    <property type="project" value="UniProtKB-UniRule"/>
</dbReference>
<dbReference type="Pfam" id="PF01734">
    <property type="entry name" value="Patatin"/>
    <property type="match status" value="1"/>
</dbReference>
<dbReference type="GO" id="GO:0047372">
    <property type="term" value="F:monoacylglycerol lipase activity"/>
    <property type="evidence" value="ECO:0007669"/>
    <property type="project" value="TreeGrafter"/>
</dbReference>
<organism evidence="8 9">
    <name type="scientific">Musa balbisiana</name>
    <name type="common">Banana</name>
    <dbReference type="NCBI Taxonomy" id="52838"/>
    <lineage>
        <taxon>Eukaryota</taxon>
        <taxon>Viridiplantae</taxon>
        <taxon>Streptophyta</taxon>
        <taxon>Embryophyta</taxon>
        <taxon>Tracheophyta</taxon>
        <taxon>Spermatophyta</taxon>
        <taxon>Magnoliopsida</taxon>
        <taxon>Liliopsida</taxon>
        <taxon>Zingiberales</taxon>
        <taxon>Musaceae</taxon>
        <taxon>Musa</taxon>
    </lineage>
</organism>